<sequence>MDRLYFDNGATSFPKAPGLGAAVGHYLEDIGTNINRSSYAAATTAALTALETREQLARLFHFGDPSHVIFTSGVTMSLNLVIKGLLKPGNHAIVSSMEHNATMRPLVQLAAQGVTFDRIPGDDRGQLDAQSIIPLIRPNTRLIACLHASNVCGTLLPVAEIGQISQDYGIPFLLDTAQTAGHIDIDFKDLGLSALGFTGHKGLLGPQGIGGLLLTPELAQTLTPLIAGGTGSASDSEELPTYMPDRFESGTLNLPGIYGLHHSLCFLEDNDWQKMHTLEMERTKQFLDGVSVLPNIRRVGLPGTSGRMAVVSLDFTDRDNAMVAHRLSSEYGIMTRCGLHCAPSAHQTLGTYPQGSVRFSFSAFNTAQEIHQAITALEEILQGGSCR</sequence>
<dbReference type="STRING" id="1528.SAMN04488579_11074"/>
<dbReference type="Gene3D" id="3.40.640.10">
    <property type="entry name" value="Type I PLP-dependent aspartate aminotransferase-like (Major domain)"/>
    <property type="match status" value="1"/>
</dbReference>
<dbReference type="OrthoDB" id="9804366at2"/>
<evidence type="ECO:0000256" key="5">
    <source>
        <dbReference type="ARBA" id="ARBA00050776"/>
    </source>
</evidence>
<dbReference type="SUPFAM" id="SSF53383">
    <property type="entry name" value="PLP-dependent transferases"/>
    <property type="match status" value="1"/>
</dbReference>
<dbReference type="PIRSF" id="PIRSF005572">
    <property type="entry name" value="NifS"/>
    <property type="match status" value="1"/>
</dbReference>
<evidence type="ECO:0000256" key="3">
    <source>
        <dbReference type="ARBA" id="ARBA00012239"/>
    </source>
</evidence>
<evidence type="ECO:0000256" key="4">
    <source>
        <dbReference type="ARBA" id="ARBA00022898"/>
    </source>
</evidence>
<dbReference type="Proteomes" id="UP000199652">
    <property type="component" value="Unassembled WGS sequence"/>
</dbReference>
<proteinExistence type="inferred from homology"/>
<comment type="similarity">
    <text evidence="2">Belongs to the class-V pyridoxal-phosphate-dependent aminotransferase family. Csd subfamily.</text>
</comment>
<dbReference type="GO" id="GO:0031071">
    <property type="term" value="F:cysteine desulfurase activity"/>
    <property type="evidence" value="ECO:0007669"/>
    <property type="project" value="UniProtKB-EC"/>
</dbReference>
<dbReference type="PANTHER" id="PTHR43586">
    <property type="entry name" value="CYSTEINE DESULFURASE"/>
    <property type="match status" value="1"/>
</dbReference>
<comment type="catalytic activity">
    <reaction evidence="5">
        <text>(sulfur carrier)-H + L-cysteine = (sulfur carrier)-SH + L-alanine</text>
        <dbReference type="Rhea" id="RHEA:43892"/>
        <dbReference type="Rhea" id="RHEA-COMP:14737"/>
        <dbReference type="Rhea" id="RHEA-COMP:14739"/>
        <dbReference type="ChEBI" id="CHEBI:29917"/>
        <dbReference type="ChEBI" id="CHEBI:35235"/>
        <dbReference type="ChEBI" id="CHEBI:57972"/>
        <dbReference type="ChEBI" id="CHEBI:64428"/>
        <dbReference type="EC" id="2.8.1.7"/>
    </reaction>
</comment>
<reference evidence="8" key="1">
    <citation type="submission" date="2016-10" db="EMBL/GenBank/DDBJ databases">
        <authorList>
            <person name="Varghese N."/>
            <person name="Submissions S."/>
        </authorList>
    </citation>
    <scope>NUCLEOTIDE SEQUENCE [LARGE SCALE GENOMIC DNA]</scope>
    <source>
        <strain evidence="8">VPI 5359</strain>
    </source>
</reference>
<evidence type="ECO:0000256" key="1">
    <source>
        <dbReference type="ARBA" id="ARBA00001933"/>
    </source>
</evidence>
<dbReference type="InterPro" id="IPR015424">
    <property type="entry name" value="PyrdxlP-dep_Trfase"/>
</dbReference>
<accession>A0A1H3FHF2</accession>
<dbReference type="InterPro" id="IPR000192">
    <property type="entry name" value="Aminotrans_V_dom"/>
</dbReference>
<dbReference type="NCBIfam" id="TIGR01977">
    <property type="entry name" value="am_tr_V_EF2568"/>
    <property type="match status" value="1"/>
</dbReference>
<dbReference type="Gene3D" id="3.90.1150.10">
    <property type="entry name" value="Aspartate Aminotransferase, domain 1"/>
    <property type="match status" value="1"/>
</dbReference>
<dbReference type="EC" id="2.8.1.7" evidence="3"/>
<gene>
    <name evidence="7" type="ORF">SAMN04488579_11074</name>
</gene>
<dbReference type="RefSeq" id="WP_090245148.1">
    <property type="nucleotide sequence ID" value="NZ_FNOU01000010.1"/>
</dbReference>
<evidence type="ECO:0000259" key="6">
    <source>
        <dbReference type="Pfam" id="PF00266"/>
    </source>
</evidence>
<keyword evidence="8" id="KW-1185">Reference proteome</keyword>
<dbReference type="AlphaFoldDB" id="A0A1H3FHF2"/>
<comment type="cofactor">
    <cofactor evidence="1">
        <name>pyridoxal 5'-phosphate</name>
        <dbReference type="ChEBI" id="CHEBI:597326"/>
    </cofactor>
</comment>
<keyword evidence="4" id="KW-0663">Pyridoxal phosphate</keyword>
<name>A0A1H3FHF2_EUBBA</name>
<dbReference type="PANTHER" id="PTHR43586:SF4">
    <property type="entry name" value="ISOPENICILLIN N EPIMERASE"/>
    <property type="match status" value="1"/>
</dbReference>
<dbReference type="InterPro" id="IPR016454">
    <property type="entry name" value="Cysteine_dSase"/>
</dbReference>
<evidence type="ECO:0000256" key="2">
    <source>
        <dbReference type="ARBA" id="ARBA00010447"/>
    </source>
</evidence>
<dbReference type="InterPro" id="IPR010969">
    <property type="entry name" value="Cys_dSase-rel_unknwn_funct"/>
</dbReference>
<dbReference type="Pfam" id="PF00266">
    <property type="entry name" value="Aminotran_5"/>
    <property type="match status" value="1"/>
</dbReference>
<organism evidence="7 8">
    <name type="scientific">Eubacterium barkeri</name>
    <name type="common">Clostridium barkeri</name>
    <dbReference type="NCBI Taxonomy" id="1528"/>
    <lineage>
        <taxon>Bacteria</taxon>
        <taxon>Bacillati</taxon>
        <taxon>Bacillota</taxon>
        <taxon>Clostridia</taxon>
        <taxon>Eubacteriales</taxon>
        <taxon>Eubacteriaceae</taxon>
        <taxon>Eubacterium</taxon>
    </lineage>
</organism>
<evidence type="ECO:0000313" key="8">
    <source>
        <dbReference type="Proteomes" id="UP000199652"/>
    </source>
</evidence>
<evidence type="ECO:0000313" key="7">
    <source>
        <dbReference type="EMBL" id="SDX90441.1"/>
    </source>
</evidence>
<protein>
    <recommendedName>
        <fullName evidence="3">cysteine desulfurase</fullName>
        <ecNumber evidence="3">2.8.1.7</ecNumber>
    </recommendedName>
</protein>
<dbReference type="InterPro" id="IPR015422">
    <property type="entry name" value="PyrdxlP-dep_Trfase_small"/>
</dbReference>
<feature type="domain" description="Aminotransferase class V" evidence="6">
    <location>
        <begin position="5"/>
        <end position="371"/>
    </location>
</feature>
<dbReference type="InterPro" id="IPR015421">
    <property type="entry name" value="PyrdxlP-dep_Trfase_major"/>
</dbReference>
<dbReference type="EMBL" id="FNOU01000010">
    <property type="protein sequence ID" value="SDX90441.1"/>
    <property type="molecule type" value="Genomic_DNA"/>
</dbReference>